<comment type="subcellular location">
    <subcellularLocation>
        <location evidence="8">Cytoplasm</location>
    </subcellularLocation>
</comment>
<comment type="function">
    <text evidence="8">Digests double-stranded RNA. Involved in the processing of primary rRNA transcript to yield the immediate precursors to the large and small rRNAs (23S and 16S). Processes some mRNAs, and tRNAs when they are encoded in the rRNA operon. Processes pre-crRNA and tracrRNA of type II CRISPR loci if present in the organism.</text>
</comment>
<dbReference type="PROSITE" id="PS00517">
    <property type="entry name" value="RNASE_3_1"/>
    <property type="match status" value="1"/>
</dbReference>
<keyword evidence="6 8" id="KW-0378">Hydrolase</keyword>
<dbReference type="GO" id="GO:0006397">
    <property type="term" value="P:mRNA processing"/>
    <property type="evidence" value="ECO:0007669"/>
    <property type="project" value="UniProtKB-UniRule"/>
</dbReference>
<dbReference type="OrthoDB" id="9805026at2"/>
<keyword evidence="8" id="KW-0460">Magnesium</keyword>
<reference evidence="11 12" key="1">
    <citation type="submission" date="2017-10" db="EMBL/GenBank/DDBJ databases">
        <title>The draft genome sequence of Lewinella nigricans NBRC 102662.</title>
        <authorList>
            <person name="Wang K."/>
        </authorList>
    </citation>
    <scope>NUCLEOTIDE SEQUENCE [LARGE SCALE GENOMIC DNA]</scope>
    <source>
        <strain evidence="11 12">NBRC 102662</strain>
    </source>
</reference>
<feature type="active site" evidence="8">
    <location>
        <position position="95"/>
    </location>
</feature>
<keyword evidence="3 8" id="KW-0507">mRNA processing</keyword>
<dbReference type="PROSITE" id="PS50137">
    <property type="entry name" value="DS_RBD"/>
    <property type="match status" value="1"/>
</dbReference>
<evidence type="ECO:0000256" key="6">
    <source>
        <dbReference type="ARBA" id="ARBA00022801"/>
    </source>
</evidence>
<dbReference type="CDD" id="cd00593">
    <property type="entry name" value="RIBOc"/>
    <property type="match status" value="1"/>
</dbReference>
<comment type="catalytic activity">
    <reaction evidence="1 8">
        <text>Endonucleolytic cleavage to 5'-phosphomonoester.</text>
        <dbReference type="EC" id="3.1.26.3"/>
    </reaction>
</comment>
<dbReference type="CDD" id="cd10845">
    <property type="entry name" value="DSRM_RNAse_III_family"/>
    <property type="match status" value="1"/>
</dbReference>
<evidence type="ECO:0000259" key="9">
    <source>
        <dbReference type="PROSITE" id="PS50137"/>
    </source>
</evidence>
<feature type="domain" description="RNase III" evidence="10">
    <location>
        <begin position="50"/>
        <end position="173"/>
    </location>
</feature>
<keyword evidence="8" id="KW-0479">Metal-binding</keyword>
<sequence>MPLSRYSGYTSVDGSAAYLLIGDLFIYKSLILRFIKRIYNYYFSPDKQLARRLRSLIGFTPANLAIFKLAFSHKSNNSERAYAIQNNERLEYLGDAVLGTIVAEYLFKKYPNSNEGFLTKMRSKIVKRKSLNKIGDKMELDVLLSEYTNTRLSRSMLGNAVEALVGALYLESGYSGTKRFVIRKVLRNYVDVHELESYDDNYKSQLLEWCQKNGQTVSYKLLARYKFEKRDRFKVAVMVNGKKLATADDFNKKSAEQTASEKAMSVLGIISEEDDD</sequence>
<dbReference type="EMBL" id="PDUD01000024">
    <property type="protein sequence ID" value="PHN04907.1"/>
    <property type="molecule type" value="Genomic_DNA"/>
</dbReference>
<comment type="caution">
    <text evidence="11">The sequence shown here is derived from an EMBL/GenBank/DDBJ whole genome shotgun (WGS) entry which is preliminary data.</text>
</comment>
<dbReference type="AlphaFoldDB" id="A0A2D0N8U7"/>
<evidence type="ECO:0000256" key="8">
    <source>
        <dbReference type="HAMAP-Rule" id="MF_00104"/>
    </source>
</evidence>
<feature type="binding site" evidence="8">
    <location>
        <position position="91"/>
    </location>
    <ligand>
        <name>Mg(2+)</name>
        <dbReference type="ChEBI" id="CHEBI:18420"/>
    </ligand>
</feature>
<organism evidence="11 12">
    <name type="scientific">Flavilitoribacter nigricans (strain ATCC 23147 / DSM 23189 / NBRC 102662 / NCIMB 1420 / SS-2)</name>
    <name type="common">Lewinella nigricans</name>
    <dbReference type="NCBI Taxonomy" id="1122177"/>
    <lineage>
        <taxon>Bacteria</taxon>
        <taxon>Pseudomonadati</taxon>
        <taxon>Bacteroidota</taxon>
        <taxon>Saprospiria</taxon>
        <taxon>Saprospirales</taxon>
        <taxon>Lewinellaceae</taxon>
        <taxon>Flavilitoribacter</taxon>
    </lineage>
</organism>
<dbReference type="GO" id="GO:0008033">
    <property type="term" value="P:tRNA processing"/>
    <property type="evidence" value="ECO:0007669"/>
    <property type="project" value="UniProtKB-KW"/>
</dbReference>
<dbReference type="GO" id="GO:0006364">
    <property type="term" value="P:rRNA processing"/>
    <property type="evidence" value="ECO:0007669"/>
    <property type="project" value="UniProtKB-UniRule"/>
</dbReference>
<dbReference type="PROSITE" id="PS50142">
    <property type="entry name" value="RNASE_3_2"/>
    <property type="match status" value="1"/>
</dbReference>
<dbReference type="GO" id="GO:0004525">
    <property type="term" value="F:ribonuclease III activity"/>
    <property type="evidence" value="ECO:0007669"/>
    <property type="project" value="UniProtKB-UniRule"/>
</dbReference>
<dbReference type="SMART" id="SM00358">
    <property type="entry name" value="DSRM"/>
    <property type="match status" value="1"/>
</dbReference>
<keyword evidence="12" id="KW-1185">Reference proteome</keyword>
<dbReference type="PANTHER" id="PTHR11207:SF0">
    <property type="entry name" value="RIBONUCLEASE 3"/>
    <property type="match status" value="1"/>
</dbReference>
<keyword evidence="5 8" id="KW-0255">Endonuclease</keyword>
<keyword evidence="8" id="KW-0819">tRNA processing</keyword>
<dbReference type="HAMAP" id="MF_00104">
    <property type="entry name" value="RNase_III"/>
    <property type="match status" value="1"/>
</dbReference>
<dbReference type="Gene3D" id="3.30.160.20">
    <property type="match status" value="1"/>
</dbReference>
<keyword evidence="4 8" id="KW-0540">Nuclease</keyword>
<dbReference type="InterPro" id="IPR036389">
    <property type="entry name" value="RNase_III_sf"/>
</dbReference>
<feature type="binding site" evidence="8">
    <location>
        <position position="162"/>
    </location>
    <ligand>
        <name>Mg(2+)</name>
        <dbReference type="ChEBI" id="CHEBI:18420"/>
    </ligand>
</feature>
<dbReference type="GO" id="GO:0019843">
    <property type="term" value="F:rRNA binding"/>
    <property type="evidence" value="ECO:0007669"/>
    <property type="project" value="UniProtKB-KW"/>
</dbReference>
<name>A0A2D0N8U7_FLAN2</name>
<comment type="cofactor">
    <cofactor evidence="8">
        <name>Mg(2+)</name>
        <dbReference type="ChEBI" id="CHEBI:18420"/>
    </cofactor>
</comment>
<evidence type="ECO:0000256" key="3">
    <source>
        <dbReference type="ARBA" id="ARBA00022664"/>
    </source>
</evidence>
<dbReference type="InterPro" id="IPR014720">
    <property type="entry name" value="dsRBD_dom"/>
</dbReference>
<dbReference type="GO" id="GO:0010468">
    <property type="term" value="P:regulation of gene expression"/>
    <property type="evidence" value="ECO:0007669"/>
    <property type="project" value="TreeGrafter"/>
</dbReference>
<evidence type="ECO:0000256" key="7">
    <source>
        <dbReference type="ARBA" id="ARBA00022884"/>
    </source>
</evidence>
<protein>
    <recommendedName>
        <fullName evidence="8">Ribonuclease 3</fullName>
        <ecNumber evidence="8">3.1.26.3</ecNumber>
    </recommendedName>
    <alternativeName>
        <fullName evidence="8">Ribonuclease III</fullName>
        <shortName evidence="8">RNase III</shortName>
    </alternativeName>
</protein>
<dbReference type="Proteomes" id="UP000223913">
    <property type="component" value="Unassembled WGS sequence"/>
</dbReference>
<evidence type="ECO:0000256" key="5">
    <source>
        <dbReference type="ARBA" id="ARBA00022759"/>
    </source>
</evidence>
<keyword evidence="8" id="KW-0963">Cytoplasm</keyword>
<feature type="active site" evidence="8">
    <location>
        <position position="162"/>
    </location>
</feature>
<dbReference type="GO" id="GO:0046872">
    <property type="term" value="F:metal ion binding"/>
    <property type="evidence" value="ECO:0007669"/>
    <property type="project" value="UniProtKB-KW"/>
</dbReference>
<proteinExistence type="inferred from homology"/>
<comment type="subunit">
    <text evidence="8">Homodimer.</text>
</comment>
<evidence type="ECO:0000313" key="12">
    <source>
        <dbReference type="Proteomes" id="UP000223913"/>
    </source>
</evidence>
<evidence type="ECO:0000313" key="11">
    <source>
        <dbReference type="EMBL" id="PHN04907.1"/>
    </source>
</evidence>
<dbReference type="InterPro" id="IPR011907">
    <property type="entry name" value="RNase_III"/>
</dbReference>
<dbReference type="SUPFAM" id="SSF54768">
    <property type="entry name" value="dsRNA-binding domain-like"/>
    <property type="match status" value="1"/>
</dbReference>
<evidence type="ECO:0000256" key="4">
    <source>
        <dbReference type="ARBA" id="ARBA00022722"/>
    </source>
</evidence>
<dbReference type="GO" id="GO:0003725">
    <property type="term" value="F:double-stranded RNA binding"/>
    <property type="evidence" value="ECO:0007669"/>
    <property type="project" value="TreeGrafter"/>
</dbReference>
<evidence type="ECO:0000259" key="10">
    <source>
        <dbReference type="PROSITE" id="PS50142"/>
    </source>
</evidence>
<dbReference type="GO" id="GO:0005737">
    <property type="term" value="C:cytoplasm"/>
    <property type="evidence" value="ECO:0007669"/>
    <property type="project" value="UniProtKB-SubCell"/>
</dbReference>
<evidence type="ECO:0000256" key="1">
    <source>
        <dbReference type="ARBA" id="ARBA00000109"/>
    </source>
</evidence>
<dbReference type="InterPro" id="IPR000999">
    <property type="entry name" value="RNase_III_dom"/>
</dbReference>
<evidence type="ECO:0000256" key="2">
    <source>
        <dbReference type="ARBA" id="ARBA00010183"/>
    </source>
</evidence>
<dbReference type="Gene3D" id="1.10.1520.10">
    <property type="entry name" value="Ribonuclease III domain"/>
    <property type="match status" value="1"/>
</dbReference>
<dbReference type="SUPFAM" id="SSF69065">
    <property type="entry name" value="RNase III domain-like"/>
    <property type="match status" value="1"/>
</dbReference>
<keyword evidence="8" id="KW-0698">rRNA processing</keyword>
<dbReference type="SMART" id="SM00535">
    <property type="entry name" value="RIBOc"/>
    <property type="match status" value="1"/>
</dbReference>
<dbReference type="EC" id="3.1.26.3" evidence="8"/>
<dbReference type="PANTHER" id="PTHR11207">
    <property type="entry name" value="RIBONUCLEASE III"/>
    <property type="match status" value="1"/>
</dbReference>
<accession>A0A2D0N8U7</accession>
<comment type="similarity">
    <text evidence="2">Belongs to the ribonuclease III family.</text>
</comment>
<keyword evidence="7 8" id="KW-0694">RNA-binding</keyword>
<dbReference type="Pfam" id="PF00035">
    <property type="entry name" value="dsrm"/>
    <property type="match status" value="1"/>
</dbReference>
<feature type="domain" description="DRBM" evidence="9">
    <location>
        <begin position="201"/>
        <end position="269"/>
    </location>
</feature>
<dbReference type="Pfam" id="PF14622">
    <property type="entry name" value="Ribonucleas_3_3"/>
    <property type="match status" value="1"/>
</dbReference>
<dbReference type="NCBIfam" id="TIGR02191">
    <property type="entry name" value="RNaseIII"/>
    <property type="match status" value="1"/>
</dbReference>
<feature type="binding site" evidence="8">
    <location>
        <position position="159"/>
    </location>
    <ligand>
        <name>Mg(2+)</name>
        <dbReference type="ChEBI" id="CHEBI:18420"/>
    </ligand>
</feature>
<keyword evidence="8" id="KW-0699">rRNA-binding</keyword>
<gene>
    <name evidence="8 11" type="primary">rnc</name>
    <name evidence="11" type="ORF">CRP01_20330</name>
</gene>